<dbReference type="AlphaFoldDB" id="A0A6P6RZZ1"/>
<name>A0A6P6RZZ1_9EIME</name>
<dbReference type="Proteomes" id="UP000515125">
    <property type="component" value="Unplaced"/>
</dbReference>
<evidence type="ECO:0000313" key="3">
    <source>
        <dbReference type="RefSeq" id="XP_026193428.1"/>
    </source>
</evidence>
<evidence type="ECO:0000256" key="1">
    <source>
        <dbReference type="SAM" id="MobiDB-lite"/>
    </source>
</evidence>
<evidence type="ECO:0000313" key="2">
    <source>
        <dbReference type="Proteomes" id="UP000515125"/>
    </source>
</evidence>
<protein>
    <submittedName>
        <fullName evidence="3">Uncharacterized protein LOC113147362</fullName>
    </submittedName>
</protein>
<gene>
    <name evidence="3" type="primary">LOC113147362</name>
</gene>
<feature type="region of interest" description="Disordered" evidence="1">
    <location>
        <begin position="349"/>
        <end position="384"/>
    </location>
</feature>
<dbReference type="RefSeq" id="XP_026193428.1">
    <property type="nucleotide sequence ID" value="XM_026337643.1"/>
</dbReference>
<feature type="compositionally biased region" description="Low complexity" evidence="1">
    <location>
        <begin position="349"/>
        <end position="359"/>
    </location>
</feature>
<dbReference type="GeneID" id="113147362"/>
<proteinExistence type="predicted"/>
<accession>A0A6P6RZZ1</accession>
<feature type="compositionally biased region" description="Polar residues" evidence="1">
    <location>
        <begin position="375"/>
        <end position="384"/>
    </location>
</feature>
<sequence>MIPRAKAATGCRRWTTPCTLHALPLPIGQCLSPARLLGGPWIACACFASLPAARKLPSASSAGSLKPAAPWGYEKASDSPLQAAGELASLQLASSEEGMEISPAAQEVETFPWGCHPQLQRMQVLQKQKHQEQQQREELPAAVLQLLPSTLARSALATASQQQTKRAGLFRRGPKLNAAAVTIELHALASSSSKNGSRVSAAANTPDILVERYDSAIRRESDWEEERELLLILLQRQQQILPSLNLQQVAVSMQALGNLASQLLLHESTTPIIAGVREALASRARQLLQHQLAAAKTAGYEASKAVADAPTAAALLVSAAAMGSPQLPLARDAAVLIARLAATAAGITETTAETATEEAPSGPLPSLEALHKGSHASSPQRSLESTLLPRHNQQQLRKTLFGIQGLCAVCKALLSLEVLRYSTALASGETSSASFECRPPLLLQGAFELLQWELGNGRGSSLRESEALLVIDLVLLLLAAKPAAAGKEVAAQSGAPAAGSAGDTAEAALTQVAAKCLILHSSWLLPFMGRLHDLLESDAASCSTSSRSRFDISAYVSLFSFAAALKARVFADGQVLAEVDRLVLHLCSKRLLLLQSPFLLPQEKAELSGAFKR</sequence>
<keyword evidence="2" id="KW-1185">Reference proteome</keyword>
<organism evidence="2 3">
    <name type="scientific">Cyclospora cayetanensis</name>
    <dbReference type="NCBI Taxonomy" id="88456"/>
    <lineage>
        <taxon>Eukaryota</taxon>
        <taxon>Sar</taxon>
        <taxon>Alveolata</taxon>
        <taxon>Apicomplexa</taxon>
        <taxon>Conoidasida</taxon>
        <taxon>Coccidia</taxon>
        <taxon>Eucoccidiorida</taxon>
        <taxon>Eimeriorina</taxon>
        <taxon>Eimeriidae</taxon>
        <taxon>Cyclospora</taxon>
    </lineage>
</organism>
<reference evidence="3" key="1">
    <citation type="submission" date="2025-08" db="UniProtKB">
        <authorList>
            <consortium name="RefSeq"/>
        </authorList>
    </citation>
    <scope>IDENTIFICATION</scope>
</reference>